<dbReference type="RefSeq" id="WP_344455502.1">
    <property type="nucleotide sequence ID" value="NZ_BAAATZ010000029.1"/>
</dbReference>
<protein>
    <recommendedName>
        <fullName evidence="3">SnoaL-like protein</fullName>
    </recommendedName>
</protein>
<reference evidence="1 2" key="1">
    <citation type="journal article" date="2019" name="Int. J. Syst. Evol. Microbiol.">
        <title>The Global Catalogue of Microorganisms (GCM) 10K type strain sequencing project: providing services to taxonomists for standard genome sequencing and annotation.</title>
        <authorList>
            <consortium name="The Broad Institute Genomics Platform"/>
            <consortium name="The Broad Institute Genome Sequencing Center for Infectious Disease"/>
            <person name="Wu L."/>
            <person name="Ma J."/>
        </authorList>
    </citation>
    <scope>NUCLEOTIDE SEQUENCE [LARGE SCALE GENOMIC DNA]</scope>
    <source>
        <strain evidence="1 2">JCM 8201</strain>
    </source>
</reference>
<evidence type="ECO:0008006" key="3">
    <source>
        <dbReference type="Google" id="ProtNLM"/>
    </source>
</evidence>
<name>A0ABN3UNL6_9ACTN</name>
<dbReference type="Proteomes" id="UP001501842">
    <property type="component" value="Unassembled WGS sequence"/>
</dbReference>
<comment type="caution">
    <text evidence="1">The sequence shown here is derived from an EMBL/GenBank/DDBJ whole genome shotgun (WGS) entry which is preliminary data.</text>
</comment>
<evidence type="ECO:0000313" key="1">
    <source>
        <dbReference type="EMBL" id="GAA2735580.1"/>
    </source>
</evidence>
<organism evidence="1 2">
    <name type="scientific">Actinocorallia aurantiaca</name>
    <dbReference type="NCBI Taxonomy" id="46204"/>
    <lineage>
        <taxon>Bacteria</taxon>
        <taxon>Bacillati</taxon>
        <taxon>Actinomycetota</taxon>
        <taxon>Actinomycetes</taxon>
        <taxon>Streptosporangiales</taxon>
        <taxon>Thermomonosporaceae</taxon>
        <taxon>Actinocorallia</taxon>
    </lineage>
</organism>
<keyword evidence="2" id="KW-1185">Reference proteome</keyword>
<accession>A0ABN3UNL6</accession>
<evidence type="ECO:0000313" key="2">
    <source>
        <dbReference type="Proteomes" id="UP001501842"/>
    </source>
</evidence>
<dbReference type="EMBL" id="BAAATZ010000029">
    <property type="protein sequence ID" value="GAA2735580.1"/>
    <property type="molecule type" value="Genomic_DNA"/>
</dbReference>
<proteinExistence type="predicted"/>
<sequence length="120" mass="13018">MSQSRPQTIAPNALPEVIDRYLKAHRAHETAAAAGSFTGDATVIDDGNAHQGTAAIERWLDRAAAEFTYTVELTGAQQIDATRYVALHHLEGDFPGGVVDLRYEFTLRGGLIERLVIEAA</sequence>
<dbReference type="Gene3D" id="3.10.450.50">
    <property type="match status" value="1"/>
</dbReference>
<gene>
    <name evidence="1" type="ORF">GCM10010439_60720</name>
</gene>
<dbReference type="InterPro" id="IPR032710">
    <property type="entry name" value="NTF2-like_dom_sf"/>
</dbReference>
<dbReference type="SUPFAM" id="SSF54427">
    <property type="entry name" value="NTF2-like"/>
    <property type="match status" value="1"/>
</dbReference>